<comment type="caution">
    <text evidence="2">The sequence shown here is derived from an EMBL/GenBank/DDBJ whole genome shotgun (WGS) entry which is preliminary data.</text>
</comment>
<feature type="compositionally biased region" description="Polar residues" evidence="1">
    <location>
        <begin position="504"/>
        <end position="517"/>
    </location>
</feature>
<dbReference type="AlphaFoldDB" id="A0A9P6ARX7"/>
<sequence>MSFIQLTMSVHHTVGMWYTLVVGPVLRGAEREHWLEEFVVYGCLGVRRIQEKKYCNSRTWSMSLAFKSQLHLHTVHTMLMSQANVRGLARFQVKDAFTPEMVAYIWLFEPRYVEQAIAWHCSQWDLQEMMKRAPLVTTTICLPPMCRERPVSPVIERAWWKEHGSNPSMSFKYQFLENLSFPPCLSGNNPSLLLPHAHDRIHPMDVVSFDRTWLFDRLALIPISNIPPDLRRLEMIMRSHLEPPPQSQVKDFSVYMWPTNGPYDELIRQIAKWVIEDGGSCHGGAVSSAESSVILDGQDGFGGADKGSEPEICTTKQKTSAKVPSPVALSSISQRSPTPVPDSRSLTAIRSPTLSATMPLVSFDASNKLALGIHPLSVTKQQTKKKGQHPAVNTLPATTTNKDGVGGANEDGDDGNQVDPPAHLEPGSLQLLPPVFSPHLCRTLTQKCKQDRIDTYAHSSTNTTRPQTKKNWTDGETDSRSIDNSNEHMHTSPRSPQFGALSLLKSTMPQNDSTSHPHSSRPIPLGPMAIEEDTNGEVTVGLTHPSRPHILFEPTTNSDTDDRNDELTIGLDSTYHPPVNHHIPFDPTTDTDDGIIGCPPNTAGLSHESQQDEPPFSIVHPLSRLGGGKVVSTARARGKGLMSCDGDYGDPDFWPGNPSIKSSRPFLIGMISEAVTARANLLRDKFLEDLSTLADKS</sequence>
<feature type="region of interest" description="Disordered" evidence="1">
    <location>
        <begin position="304"/>
        <end position="346"/>
    </location>
</feature>
<evidence type="ECO:0000313" key="3">
    <source>
        <dbReference type="Proteomes" id="UP000886523"/>
    </source>
</evidence>
<accession>A0A9P6ARX7</accession>
<keyword evidence="3" id="KW-1185">Reference proteome</keyword>
<evidence type="ECO:0000256" key="1">
    <source>
        <dbReference type="SAM" id="MobiDB-lite"/>
    </source>
</evidence>
<reference evidence="2" key="1">
    <citation type="journal article" date="2020" name="Nat. Commun.">
        <title>Large-scale genome sequencing of mycorrhizal fungi provides insights into the early evolution of symbiotic traits.</title>
        <authorList>
            <person name="Miyauchi S."/>
            <person name="Kiss E."/>
            <person name="Kuo A."/>
            <person name="Drula E."/>
            <person name="Kohler A."/>
            <person name="Sanchez-Garcia M."/>
            <person name="Morin E."/>
            <person name="Andreopoulos B."/>
            <person name="Barry K.W."/>
            <person name="Bonito G."/>
            <person name="Buee M."/>
            <person name="Carver A."/>
            <person name="Chen C."/>
            <person name="Cichocki N."/>
            <person name="Clum A."/>
            <person name="Culley D."/>
            <person name="Crous P.W."/>
            <person name="Fauchery L."/>
            <person name="Girlanda M."/>
            <person name="Hayes R.D."/>
            <person name="Keri Z."/>
            <person name="LaButti K."/>
            <person name="Lipzen A."/>
            <person name="Lombard V."/>
            <person name="Magnuson J."/>
            <person name="Maillard F."/>
            <person name="Murat C."/>
            <person name="Nolan M."/>
            <person name="Ohm R.A."/>
            <person name="Pangilinan J."/>
            <person name="Pereira M.F."/>
            <person name="Perotto S."/>
            <person name="Peter M."/>
            <person name="Pfister S."/>
            <person name="Riley R."/>
            <person name="Sitrit Y."/>
            <person name="Stielow J.B."/>
            <person name="Szollosi G."/>
            <person name="Zifcakova L."/>
            <person name="Stursova M."/>
            <person name="Spatafora J.W."/>
            <person name="Tedersoo L."/>
            <person name="Vaario L.M."/>
            <person name="Yamada A."/>
            <person name="Yan M."/>
            <person name="Wang P."/>
            <person name="Xu J."/>
            <person name="Bruns T."/>
            <person name="Baldrian P."/>
            <person name="Vilgalys R."/>
            <person name="Dunand C."/>
            <person name="Henrissat B."/>
            <person name="Grigoriev I.V."/>
            <person name="Hibbett D."/>
            <person name="Nagy L.G."/>
            <person name="Martin F.M."/>
        </authorList>
    </citation>
    <scope>NUCLEOTIDE SEQUENCE</scope>
    <source>
        <strain evidence="2">UP504</strain>
    </source>
</reference>
<feature type="compositionally biased region" description="Polar residues" evidence="1">
    <location>
        <begin position="457"/>
        <end position="470"/>
    </location>
</feature>
<protein>
    <submittedName>
        <fullName evidence="2">Uncharacterized protein</fullName>
    </submittedName>
</protein>
<feature type="compositionally biased region" description="Polar residues" evidence="1">
    <location>
        <begin position="314"/>
        <end position="337"/>
    </location>
</feature>
<feature type="region of interest" description="Disordered" evidence="1">
    <location>
        <begin position="380"/>
        <end position="428"/>
    </location>
</feature>
<gene>
    <name evidence="2" type="ORF">BS47DRAFT_1365062</name>
</gene>
<dbReference type="EMBL" id="MU129029">
    <property type="protein sequence ID" value="KAF9509776.1"/>
    <property type="molecule type" value="Genomic_DNA"/>
</dbReference>
<feature type="compositionally biased region" description="Basic and acidic residues" evidence="1">
    <location>
        <begin position="471"/>
        <end position="490"/>
    </location>
</feature>
<evidence type="ECO:0000313" key="2">
    <source>
        <dbReference type="EMBL" id="KAF9509776.1"/>
    </source>
</evidence>
<name>A0A9P6ARX7_9AGAM</name>
<proteinExistence type="predicted"/>
<organism evidence="2 3">
    <name type="scientific">Hydnum rufescens UP504</name>
    <dbReference type="NCBI Taxonomy" id="1448309"/>
    <lineage>
        <taxon>Eukaryota</taxon>
        <taxon>Fungi</taxon>
        <taxon>Dikarya</taxon>
        <taxon>Basidiomycota</taxon>
        <taxon>Agaricomycotina</taxon>
        <taxon>Agaricomycetes</taxon>
        <taxon>Cantharellales</taxon>
        <taxon>Hydnaceae</taxon>
        <taxon>Hydnum</taxon>
    </lineage>
</organism>
<dbReference type="Proteomes" id="UP000886523">
    <property type="component" value="Unassembled WGS sequence"/>
</dbReference>
<feature type="region of interest" description="Disordered" evidence="1">
    <location>
        <begin position="457"/>
        <end position="614"/>
    </location>
</feature>